<proteinExistence type="predicted"/>
<dbReference type="Proteomes" id="UP000823775">
    <property type="component" value="Unassembled WGS sequence"/>
</dbReference>
<reference evidence="1 2" key="1">
    <citation type="journal article" date="2021" name="BMC Genomics">
        <title>Datura genome reveals duplications of psychoactive alkaloid biosynthetic genes and high mutation rate following tissue culture.</title>
        <authorList>
            <person name="Rajewski A."/>
            <person name="Carter-House D."/>
            <person name="Stajich J."/>
            <person name="Litt A."/>
        </authorList>
    </citation>
    <scope>NUCLEOTIDE SEQUENCE [LARGE SCALE GENOMIC DNA]</scope>
    <source>
        <strain evidence="1">AR-01</strain>
    </source>
</reference>
<name>A0ABS8VAW9_DATST</name>
<keyword evidence="2" id="KW-1185">Reference proteome</keyword>
<accession>A0ABS8VAW9</accession>
<organism evidence="1 2">
    <name type="scientific">Datura stramonium</name>
    <name type="common">Jimsonweed</name>
    <name type="synonym">Common thornapple</name>
    <dbReference type="NCBI Taxonomy" id="4076"/>
    <lineage>
        <taxon>Eukaryota</taxon>
        <taxon>Viridiplantae</taxon>
        <taxon>Streptophyta</taxon>
        <taxon>Embryophyta</taxon>
        <taxon>Tracheophyta</taxon>
        <taxon>Spermatophyta</taxon>
        <taxon>Magnoliopsida</taxon>
        <taxon>eudicotyledons</taxon>
        <taxon>Gunneridae</taxon>
        <taxon>Pentapetalae</taxon>
        <taxon>asterids</taxon>
        <taxon>lamiids</taxon>
        <taxon>Solanales</taxon>
        <taxon>Solanaceae</taxon>
        <taxon>Solanoideae</taxon>
        <taxon>Datureae</taxon>
        <taxon>Datura</taxon>
    </lineage>
</organism>
<protein>
    <submittedName>
        <fullName evidence="1">Uncharacterized protein</fullName>
    </submittedName>
</protein>
<gene>
    <name evidence="1" type="ORF">HAX54_032566</name>
</gene>
<evidence type="ECO:0000313" key="2">
    <source>
        <dbReference type="Proteomes" id="UP000823775"/>
    </source>
</evidence>
<evidence type="ECO:0000313" key="1">
    <source>
        <dbReference type="EMBL" id="MCD9644368.1"/>
    </source>
</evidence>
<dbReference type="EMBL" id="JACEIK010004131">
    <property type="protein sequence ID" value="MCD9644368.1"/>
    <property type="molecule type" value="Genomic_DNA"/>
</dbReference>
<comment type="caution">
    <text evidence="1">The sequence shown here is derived from an EMBL/GenBank/DDBJ whole genome shotgun (WGS) entry which is preliminary data.</text>
</comment>
<sequence>MCLTVASYKEFPLTFSLKQNPYEVIVSISVVSMEAPTLKGAHTIRCCIPVLVDGGTSSLHELQTAALYLSKA</sequence>